<accession>A0A2U0UIL5</accession>
<evidence type="ECO:0000313" key="4">
    <source>
        <dbReference type="Proteomes" id="UP000245870"/>
    </source>
</evidence>
<dbReference type="AlphaFoldDB" id="A0A2U0UIL5"/>
<organism evidence="3 4">
    <name type="scientific">Hallella colorans</name>
    <dbReference type="NCBI Taxonomy" id="1703337"/>
    <lineage>
        <taxon>Bacteria</taxon>
        <taxon>Pseudomonadati</taxon>
        <taxon>Bacteroidota</taxon>
        <taxon>Bacteroidia</taxon>
        <taxon>Bacteroidales</taxon>
        <taxon>Prevotellaceae</taxon>
        <taxon>Hallella</taxon>
    </lineage>
</organism>
<reference evidence="3 4" key="1">
    <citation type="submission" date="2018-05" db="EMBL/GenBank/DDBJ databases">
        <title>Genomic Encyclopedia of Type Strains, Phase IV (KMG-IV): sequencing the most valuable type-strain genomes for metagenomic binning, comparative biology and taxonomic classification.</title>
        <authorList>
            <person name="Goeker M."/>
        </authorList>
    </citation>
    <scope>NUCLEOTIDE SEQUENCE [LARGE SCALE GENOMIC DNA]</scope>
    <source>
        <strain evidence="3 4">DSM 100333</strain>
    </source>
</reference>
<comment type="caution">
    <text evidence="3">The sequence shown here is derived from an EMBL/GenBank/DDBJ whole genome shotgun (WGS) entry which is preliminary data.</text>
</comment>
<protein>
    <submittedName>
        <fullName evidence="3">Uncharacterized protein</fullName>
    </submittedName>
</protein>
<dbReference type="Proteomes" id="UP000245870">
    <property type="component" value="Unassembled WGS sequence"/>
</dbReference>
<gene>
    <name evidence="3" type="ORF">C7379_10455</name>
</gene>
<dbReference type="OrthoDB" id="1081286at2"/>
<keyword evidence="4" id="KW-1185">Reference proteome</keyword>
<dbReference type="RefSeq" id="WP_116615962.1">
    <property type="nucleotide sequence ID" value="NZ_CALDWB010000030.1"/>
</dbReference>
<keyword evidence="2" id="KW-0812">Transmembrane</keyword>
<evidence type="ECO:0000256" key="1">
    <source>
        <dbReference type="SAM" id="MobiDB-lite"/>
    </source>
</evidence>
<evidence type="ECO:0000256" key="2">
    <source>
        <dbReference type="SAM" id="Phobius"/>
    </source>
</evidence>
<keyword evidence="2" id="KW-1133">Transmembrane helix</keyword>
<dbReference type="EMBL" id="QENY01000004">
    <property type="protein sequence ID" value="PVX57439.1"/>
    <property type="molecule type" value="Genomic_DNA"/>
</dbReference>
<proteinExistence type="predicted"/>
<feature type="region of interest" description="Disordered" evidence="1">
    <location>
        <begin position="1"/>
        <end position="21"/>
    </location>
</feature>
<sequence length="74" mass="8474">MDNENPNMLAQRHHKRPTPEDPTLKLRNWLNAIFMVGAVIGVLIYFFGDHTIGTIVVLVAMVFKIVETAMRLMH</sequence>
<keyword evidence="2" id="KW-0472">Membrane</keyword>
<evidence type="ECO:0000313" key="3">
    <source>
        <dbReference type="EMBL" id="PVX57439.1"/>
    </source>
</evidence>
<name>A0A2U0UIL5_9BACT</name>
<feature type="transmembrane region" description="Helical" evidence="2">
    <location>
        <begin position="29"/>
        <end position="48"/>
    </location>
</feature>